<dbReference type="SUPFAM" id="SSF49313">
    <property type="entry name" value="Cadherin-like"/>
    <property type="match status" value="1"/>
</dbReference>
<dbReference type="InterPro" id="IPR020894">
    <property type="entry name" value="Cadherin_CS"/>
</dbReference>
<name>A0ABD0RXT0_CIRMR</name>
<evidence type="ECO:0000256" key="3">
    <source>
        <dbReference type="ARBA" id="ARBA00023180"/>
    </source>
</evidence>
<dbReference type="InterPro" id="IPR015919">
    <property type="entry name" value="Cadherin-like_sf"/>
</dbReference>
<proteinExistence type="predicted"/>
<keyword evidence="5" id="KW-1185">Reference proteome</keyword>
<dbReference type="InterPro" id="IPR050174">
    <property type="entry name" value="Protocadherin/Cadherin-CA"/>
</dbReference>
<accession>A0ABD0RXT0</accession>
<dbReference type="PANTHER" id="PTHR24028">
    <property type="entry name" value="CADHERIN-87A"/>
    <property type="match status" value="1"/>
</dbReference>
<comment type="caution">
    <text evidence="4">The sequence shown here is derived from an EMBL/GenBank/DDBJ whole genome shotgun (WGS) entry which is preliminary data.</text>
</comment>
<evidence type="ECO:0008006" key="6">
    <source>
        <dbReference type="Google" id="ProtNLM"/>
    </source>
</evidence>
<reference evidence="4 5" key="1">
    <citation type="submission" date="2024-05" db="EMBL/GenBank/DDBJ databases">
        <title>Genome sequencing and assembly of Indian major carp, Cirrhinus mrigala (Hamilton, 1822).</title>
        <authorList>
            <person name="Mohindra V."/>
            <person name="Chowdhury L.M."/>
            <person name="Lal K."/>
            <person name="Jena J.K."/>
        </authorList>
    </citation>
    <scope>NUCLEOTIDE SEQUENCE [LARGE SCALE GENOMIC DNA]</scope>
    <source>
        <strain evidence="4">CM1030</strain>
        <tissue evidence="4">Blood</tissue>
    </source>
</reference>
<gene>
    <name evidence="4" type="ORF">M9458_000924</name>
</gene>
<dbReference type="EMBL" id="JAMKFB020000001">
    <property type="protein sequence ID" value="KAL0202906.1"/>
    <property type="molecule type" value="Genomic_DNA"/>
</dbReference>
<feature type="non-terminal residue" evidence="4">
    <location>
        <position position="54"/>
    </location>
</feature>
<protein>
    <recommendedName>
        <fullName evidence="6">Cadherin domain-containing protein</fullName>
    </recommendedName>
</protein>
<evidence type="ECO:0000313" key="4">
    <source>
        <dbReference type="EMBL" id="KAL0202906.1"/>
    </source>
</evidence>
<dbReference type="AlphaFoldDB" id="A0ABD0RXT0"/>
<dbReference type="Proteomes" id="UP001529510">
    <property type="component" value="Unassembled WGS sequence"/>
</dbReference>
<evidence type="ECO:0000256" key="2">
    <source>
        <dbReference type="ARBA" id="ARBA00023136"/>
    </source>
</evidence>
<dbReference type="Gene3D" id="2.60.40.60">
    <property type="entry name" value="Cadherins"/>
    <property type="match status" value="1"/>
</dbReference>
<dbReference type="GO" id="GO:0009653">
    <property type="term" value="P:anatomical structure morphogenesis"/>
    <property type="evidence" value="ECO:0007669"/>
    <property type="project" value="UniProtKB-ARBA"/>
</dbReference>
<dbReference type="GO" id="GO:0016020">
    <property type="term" value="C:membrane"/>
    <property type="evidence" value="ECO:0007669"/>
    <property type="project" value="UniProtKB-SubCell"/>
</dbReference>
<dbReference type="PROSITE" id="PS00232">
    <property type="entry name" value="CADHERIN_1"/>
    <property type="match status" value="1"/>
</dbReference>
<organism evidence="4 5">
    <name type="scientific">Cirrhinus mrigala</name>
    <name type="common">Mrigala</name>
    <dbReference type="NCBI Taxonomy" id="683832"/>
    <lineage>
        <taxon>Eukaryota</taxon>
        <taxon>Metazoa</taxon>
        <taxon>Chordata</taxon>
        <taxon>Craniata</taxon>
        <taxon>Vertebrata</taxon>
        <taxon>Euteleostomi</taxon>
        <taxon>Actinopterygii</taxon>
        <taxon>Neopterygii</taxon>
        <taxon>Teleostei</taxon>
        <taxon>Ostariophysi</taxon>
        <taxon>Cypriniformes</taxon>
        <taxon>Cyprinidae</taxon>
        <taxon>Labeoninae</taxon>
        <taxon>Labeonini</taxon>
        <taxon>Cirrhinus</taxon>
    </lineage>
</organism>
<evidence type="ECO:0000256" key="1">
    <source>
        <dbReference type="ARBA" id="ARBA00004370"/>
    </source>
</evidence>
<dbReference type="PANTHER" id="PTHR24028:SF328">
    <property type="entry name" value="CADHERIN-3"/>
    <property type="match status" value="1"/>
</dbReference>
<evidence type="ECO:0000313" key="5">
    <source>
        <dbReference type="Proteomes" id="UP001529510"/>
    </source>
</evidence>
<feature type="non-terminal residue" evidence="4">
    <location>
        <position position="1"/>
    </location>
</feature>
<comment type="subcellular location">
    <subcellularLocation>
        <location evidence="1">Membrane</location>
    </subcellularLocation>
</comment>
<keyword evidence="3" id="KW-0325">Glycoprotein</keyword>
<keyword evidence="2" id="KW-0472">Membrane</keyword>
<sequence>AMVSVTIEDVNDNQPKFDQHEYTVSILENSLQDQLVLQTKITDLDLVLFLKSSL</sequence>